<evidence type="ECO:0000256" key="11">
    <source>
        <dbReference type="ARBA" id="ARBA00022726"/>
    </source>
</evidence>
<dbReference type="PANTHER" id="PTHR32315:SF3">
    <property type="entry name" value="ADENINE PHOSPHORIBOSYLTRANSFERASE"/>
    <property type="match status" value="1"/>
</dbReference>
<dbReference type="InterPro" id="IPR050054">
    <property type="entry name" value="UPRTase/APRTase"/>
</dbReference>
<dbReference type="GO" id="GO:0003999">
    <property type="term" value="F:adenine phosphoribosyltransferase activity"/>
    <property type="evidence" value="ECO:0007669"/>
    <property type="project" value="UniProtKB-EC"/>
</dbReference>
<dbReference type="GO" id="GO:0005737">
    <property type="term" value="C:cytoplasm"/>
    <property type="evidence" value="ECO:0007669"/>
    <property type="project" value="UniProtKB-SubCell"/>
</dbReference>
<reference evidence="14" key="2">
    <citation type="journal article" date="2018" name="Nat. Commun.">
        <title>Extreme sensitivity to ultraviolet light in the fungal pathogen causing white-nose syndrome of bats.</title>
        <authorList>
            <person name="Palmer J.M."/>
            <person name="Drees K.P."/>
            <person name="Foster J.T."/>
            <person name="Lindner D.L."/>
        </authorList>
    </citation>
    <scope>NUCLEOTIDE SEQUENCE [LARGE SCALE GENOMIC DNA]</scope>
    <source>
        <strain evidence="14">UAMH 10579</strain>
    </source>
</reference>
<dbReference type="FunFam" id="3.40.50.2020:FF:000004">
    <property type="entry name" value="Adenine phosphoribosyltransferase"/>
    <property type="match status" value="1"/>
</dbReference>
<dbReference type="InterPro" id="IPR000836">
    <property type="entry name" value="PRTase_dom"/>
</dbReference>
<keyword evidence="14" id="KW-1185">Reference proteome</keyword>
<evidence type="ECO:0000256" key="3">
    <source>
        <dbReference type="ARBA" id="ARBA00004496"/>
    </source>
</evidence>
<dbReference type="GO" id="GO:0006166">
    <property type="term" value="P:purine ribonucleoside salvage"/>
    <property type="evidence" value="ECO:0007669"/>
    <property type="project" value="UniProtKB-KW"/>
</dbReference>
<dbReference type="HAMAP" id="MF_00004">
    <property type="entry name" value="Aden_phosphoribosyltr"/>
    <property type="match status" value="1"/>
</dbReference>
<evidence type="ECO:0000256" key="6">
    <source>
        <dbReference type="ARBA" id="ARBA00011738"/>
    </source>
</evidence>
<dbReference type="EMBL" id="KV460257">
    <property type="protein sequence ID" value="OBT93178.1"/>
    <property type="molecule type" value="Genomic_DNA"/>
</dbReference>
<comment type="catalytic activity">
    <reaction evidence="1">
        <text>AMP + diphosphate = 5-phospho-alpha-D-ribose 1-diphosphate + adenine</text>
        <dbReference type="Rhea" id="RHEA:16609"/>
        <dbReference type="ChEBI" id="CHEBI:16708"/>
        <dbReference type="ChEBI" id="CHEBI:33019"/>
        <dbReference type="ChEBI" id="CHEBI:58017"/>
        <dbReference type="ChEBI" id="CHEBI:456215"/>
        <dbReference type="EC" id="2.4.2.7"/>
    </reaction>
</comment>
<keyword evidence="9 13" id="KW-0328">Glycosyltransferase</keyword>
<organism evidence="13 14">
    <name type="scientific">Pseudogymnoascus verrucosus</name>
    <dbReference type="NCBI Taxonomy" id="342668"/>
    <lineage>
        <taxon>Eukaryota</taxon>
        <taxon>Fungi</taxon>
        <taxon>Dikarya</taxon>
        <taxon>Ascomycota</taxon>
        <taxon>Pezizomycotina</taxon>
        <taxon>Leotiomycetes</taxon>
        <taxon>Thelebolales</taxon>
        <taxon>Thelebolaceae</taxon>
        <taxon>Pseudogymnoascus</taxon>
    </lineage>
</organism>
<evidence type="ECO:0000256" key="2">
    <source>
        <dbReference type="ARBA" id="ARBA00003968"/>
    </source>
</evidence>
<dbReference type="AlphaFoldDB" id="A0A1B8GBG3"/>
<evidence type="ECO:0000256" key="9">
    <source>
        <dbReference type="ARBA" id="ARBA00022676"/>
    </source>
</evidence>
<dbReference type="STRING" id="342668.A0A1B8GBG3"/>
<evidence type="ECO:0000256" key="8">
    <source>
        <dbReference type="ARBA" id="ARBA00022490"/>
    </source>
</evidence>
<comment type="similarity">
    <text evidence="5">Belongs to the purine/pyrimidine phosphoribosyltransferase family.</text>
</comment>
<comment type="subcellular location">
    <subcellularLocation>
        <location evidence="3">Cytoplasm</location>
    </subcellularLocation>
</comment>
<comment type="subunit">
    <text evidence="6">Homodimer.</text>
</comment>
<dbReference type="SUPFAM" id="SSF53271">
    <property type="entry name" value="PRTase-like"/>
    <property type="match status" value="1"/>
</dbReference>
<gene>
    <name evidence="13" type="primary">APT1</name>
    <name evidence="13" type="ORF">VE01_09198</name>
</gene>
<proteinExistence type="inferred from homology"/>
<dbReference type="OrthoDB" id="363185at2759"/>
<dbReference type="Proteomes" id="UP000091956">
    <property type="component" value="Unassembled WGS sequence"/>
</dbReference>
<dbReference type="Gene3D" id="3.40.50.2020">
    <property type="match status" value="1"/>
</dbReference>
<dbReference type="RefSeq" id="XP_018126911.1">
    <property type="nucleotide sequence ID" value="XM_018278614.2"/>
</dbReference>
<comment type="pathway">
    <text evidence="4">Purine metabolism; AMP biosynthesis via salvage pathway; AMP from adenine: step 1/1.</text>
</comment>
<dbReference type="NCBIfam" id="NF002636">
    <property type="entry name" value="PRK02304.1-5"/>
    <property type="match status" value="1"/>
</dbReference>
<comment type="function">
    <text evidence="2">Catalyzes a salvage reaction resulting in the formation of AMP, that is energically less costly than de novo synthesis.</text>
</comment>
<dbReference type="GO" id="GO:0044209">
    <property type="term" value="P:AMP salvage"/>
    <property type="evidence" value="ECO:0007669"/>
    <property type="project" value="UniProtKB-UniPathway"/>
</dbReference>
<dbReference type="UniPathway" id="UPA00588">
    <property type="reaction ID" value="UER00646"/>
</dbReference>
<evidence type="ECO:0000256" key="5">
    <source>
        <dbReference type="ARBA" id="ARBA00008391"/>
    </source>
</evidence>
<dbReference type="InterPro" id="IPR029057">
    <property type="entry name" value="PRTase-like"/>
</dbReference>
<name>A0A1B8GBG3_9PEZI</name>
<evidence type="ECO:0000256" key="7">
    <source>
        <dbReference type="ARBA" id="ARBA00011893"/>
    </source>
</evidence>
<evidence type="ECO:0000313" key="14">
    <source>
        <dbReference type="Proteomes" id="UP000091956"/>
    </source>
</evidence>
<feature type="domain" description="Phosphoribosyltransferase" evidence="12">
    <location>
        <begin position="83"/>
        <end position="191"/>
    </location>
</feature>
<evidence type="ECO:0000259" key="12">
    <source>
        <dbReference type="Pfam" id="PF00156"/>
    </source>
</evidence>
<dbReference type="EC" id="2.4.2.7" evidence="7"/>
<dbReference type="CDD" id="cd06223">
    <property type="entry name" value="PRTases_typeI"/>
    <property type="match status" value="1"/>
</dbReference>
<evidence type="ECO:0000256" key="1">
    <source>
        <dbReference type="ARBA" id="ARBA00000868"/>
    </source>
</evidence>
<dbReference type="InterPro" id="IPR005764">
    <property type="entry name" value="Ade_phspho_trans"/>
</dbReference>
<keyword evidence="11" id="KW-0660">Purine salvage</keyword>
<evidence type="ECO:0000256" key="10">
    <source>
        <dbReference type="ARBA" id="ARBA00022679"/>
    </source>
</evidence>
<keyword evidence="8" id="KW-0963">Cytoplasm</keyword>
<dbReference type="GeneID" id="28842584"/>
<dbReference type="GO" id="GO:0002055">
    <property type="term" value="F:adenine binding"/>
    <property type="evidence" value="ECO:0007669"/>
    <property type="project" value="TreeGrafter"/>
</dbReference>
<evidence type="ECO:0000313" key="13">
    <source>
        <dbReference type="EMBL" id="OBT93178.1"/>
    </source>
</evidence>
<dbReference type="GO" id="GO:0006168">
    <property type="term" value="P:adenine salvage"/>
    <property type="evidence" value="ECO:0007669"/>
    <property type="project" value="InterPro"/>
</dbReference>
<evidence type="ECO:0000256" key="4">
    <source>
        <dbReference type="ARBA" id="ARBA00004659"/>
    </source>
</evidence>
<sequence length="221" mass="23101">MPSSLSTTTAAATTVAAVETPNNAAGRLPLAAPDATRAAELASAKLTLHSALRHFPDFPIPGIDFVDILPLFATAARQETLLAALEAEVLVGFGGVPDVIVALDARGFLFGPGLALRLGCGFAPVRKSGKIPGPTVEVGFKKEYGEDFFQMQGDAVEKGQKVLVVDDIIATGGSAKAAGDLVEKLGGEVMGYLFILELDFLKGRDLLNAPVRTLLAQEEKQ</sequence>
<protein>
    <recommendedName>
        <fullName evidence="7">adenine phosphoribosyltransferase</fullName>
        <ecNumber evidence="7">2.4.2.7</ecNumber>
    </recommendedName>
</protein>
<dbReference type="PANTHER" id="PTHR32315">
    <property type="entry name" value="ADENINE PHOSPHORIBOSYLTRANSFERASE"/>
    <property type="match status" value="1"/>
</dbReference>
<dbReference type="Pfam" id="PF00156">
    <property type="entry name" value="Pribosyltran"/>
    <property type="match status" value="1"/>
</dbReference>
<reference evidence="13 14" key="1">
    <citation type="submission" date="2016-03" db="EMBL/GenBank/DDBJ databases">
        <title>Comparative genomics of Pseudogymnoascus destructans, the fungus causing white-nose syndrome of bats.</title>
        <authorList>
            <person name="Palmer J.M."/>
            <person name="Drees K.P."/>
            <person name="Foster J.T."/>
            <person name="Lindner D.L."/>
        </authorList>
    </citation>
    <scope>NUCLEOTIDE SEQUENCE [LARGE SCALE GENOMIC DNA]</scope>
    <source>
        <strain evidence="13 14">UAMH 10579</strain>
    </source>
</reference>
<keyword evidence="10 13" id="KW-0808">Transferase</keyword>
<dbReference type="GO" id="GO:0016208">
    <property type="term" value="F:AMP binding"/>
    <property type="evidence" value="ECO:0007669"/>
    <property type="project" value="TreeGrafter"/>
</dbReference>
<accession>A0A1B8GBG3</accession>